<name>A0ABP0JZ31_9DINO</name>
<evidence type="ECO:0000256" key="1">
    <source>
        <dbReference type="SAM" id="MobiDB-lite"/>
    </source>
</evidence>
<evidence type="ECO:0000313" key="2">
    <source>
        <dbReference type="EMBL" id="CAK9019237.1"/>
    </source>
</evidence>
<organism evidence="2 3">
    <name type="scientific">Durusdinium trenchii</name>
    <dbReference type="NCBI Taxonomy" id="1381693"/>
    <lineage>
        <taxon>Eukaryota</taxon>
        <taxon>Sar</taxon>
        <taxon>Alveolata</taxon>
        <taxon>Dinophyceae</taxon>
        <taxon>Suessiales</taxon>
        <taxon>Symbiodiniaceae</taxon>
        <taxon>Durusdinium</taxon>
    </lineage>
</organism>
<feature type="compositionally biased region" description="Low complexity" evidence="1">
    <location>
        <begin position="73"/>
        <end position="87"/>
    </location>
</feature>
<keyword evidence="3" id="KW-1185">Reference proteome</keyword>
<evidence type="ECO:0000313" key="3">
    <source>
        <dbReference type="Proteomes" id="UP001642464"/>
    </source>
</evidence>
<reference evidence="2 3" key="1">
    <citation type="submission" date="2024-02" db="EMBL/GenBank/DDBJ databases">
        <authorList>
            <person name="Chen Y."/>
            <person name="Shah S."/>
            <person name="Dougan E. K."/>
            <person name="Thang M."/>
            <person name="Chan C."/>
        </authorList>
    </citation>
    <scope>NUCLEOTIDE SEQUENCE [LARGE SCALE GENOMIC DNA]</scope>
</reference>
<dbReference type="Proteomes" id="UP001642464">
    <property type="component" value="Unassembled WGS sequence"/>
</dbReference>
<sequence>GLLLNIYEKLLTIIIAVGMAPTRDVLTVFGESFPPDYFSVDDWEYYNVGFTSIPENPGGGAITGYGYNGKGQGKPSDGKGSASASGDGPVSFSALLLTYLQSTDLVVHGRNVQALRAMEIALQ</sequence>
<feature type="non-terminal residue" evidence="2">
    <location>
        <position position="1"/>
    </location>
</feature>
<feature type="region of interest" description="Disordered" evidence="1">
    <location>
        <begin position="64"/>
        <end position="87"/>
    </location>
</feature>
<feature type="non-terminal residue" evidence="2">
    <location>
        <position position="123"/>
    </location>
</feature>
<dbReference type="EMBL" id="CAXAMM010009051">
    <property type="protein sequence ID" value="CAK9019237.1"/>
    <property type="molecule type" value="Genomic_DNA"/>
</dbReference>
<accession>A0ABP0JZ31</accession>
<gene>
    <name evidence="2" type="ORF">SCF082_LOCUS14433</name>
</gene>
<comment type="caution">
    <text evidence="2">The sequence shown here is derived from an EMBL/GenBank/DDBJ whole genome shotgun (WGS) entry which is preliminary data.</text>
</comment>
<protein>
    <submittedName>
        <fullName evidence="2">Uncharacterized protein</fullName>
    </submittedName>
</protein>
<proteinExistence type="predicted"/>